<dbReference type="RefSeq" id="WP_055304188.1">
    <property type="nucleotide sequence ID" value="NZ_JAOQJV010000002.1"/>
</dbReference>
<organism evidence="1 2">
    <name type="scientific">Dorea ammoniilytica</name>
    <dbReference type="NCBI Taxonomy" id="2981788"/>
    <lineage>
        <taxon>Bacteria</taxon>
        <taxon>Bacillati</taxon>
        <taxon>Bacillota</taxon>
        <taxon>Clostridia</taxon>
        <taxon>Lachnospirales</taxon>
        <taxon>Lachnospiraceae</taxon>
        <taxon>Dorea</taxon>
    </lineage>
</organism>
<accession>A0ABT2S3K9</accession>
<protein>
    <recommendedName>
        <fullName evidence="3">HK97 gp10 family phage protein</fullName>
    </recommendedName>
</protein>
<comment type="caution">
    <text evidence="1">The sequence shown here is derived from an EMBL/GenBank/DDBJ whole genome shotgun (WGS) entry which is preliminary data.</text>
</comment>
<name>A0ABT2S3K9_9FIRM</name>
<proteinExistence type="predicted"/>
<keyword evidence="2" id="KW-1185">Reference proteome</keyword>
<dbReference type="Proteomes" id="UP001207605">
    <property type="component" value="Unassembled WGS sequence"/>
</dbReference>
<evidence type="ECO:0000313" key="2">
    <source>
        <dbReference type="Proteomes" id="UP001207605"/>
    </source>
</evidence>
<evidence type="ECO:0000313" key="1">
    <source>
        <dbReference type="EMBL" id="MCU6699180.1"/>
    </source>
</evidence>
<reference evidence="1 2" key="1">
    <citation type="journal article" date="2021" name="ISME Commun">
        <title>Automated analysis of genomic sequences facilitates high-throughput and comprehensive description of bacteria.</title>
        <authorList>
            <person name="Hitch T.C.A."/>
        </authorList>
    </citation>
    <scope>NUCLEOTIDE SEQUENCE [LARGE SCALE GENOMIC DNA]</scope>
    <source>
        <strain evidence="1 2">Sanger_02</strain>
    </source>
</reference>
<gene>
    <name evidence="1" type="ORF">OCV65_02860</name>
</gene>
<dbReference type="EMBL" id="JAOQJV010000002">
    <property type="protein sequence ID" value="MCU6699180.1"/>
    <property type="molecule type" value="Genomic_DNA"/>
</dbReference>
<evidence type="ECO:0008006" key="3">
    <source>
        <dbReference type="Google" id="ProtNLM"/>
    </source>
</evidence>
<sequence length="177" mass="18931">MGRKVISFGLSTSEINRAMKELADYKQEILRKTELLREKVAERLADEAKSGFSGAIVDELILKGGQTSPRYAQVDVSVDNRGSVTVVVASGEDAVWVEFGAGVYHNGSPGSSPHPHGAELGMTIGGFGKGNGKKEVWGFYENGELKLSRGTPARMPMALAITTVCNDIQSIAKEVFG</sequence>